<dbReference type="Gene3D" id="3.30.200.160">
    <property type="entry name" value="TFIIIC, subcomplex tauA, subunit Sfc1, barrel domain"/>
    <property type="match status" value="1"/>
</dbReference>
<evidence type="ECO:0008006" key="10">
    <source>
        <dbReference type="Google" id="ProtNLM"/>
    </source>
</evidence>
<comment type="caution">
    <text evidence="8">The sequence shown here is derived from an EMBL/GenBank/DDBJ whole genome shotgun (WGS) entry which is preliminary data.</text>
</comment>
<dbReference type="GO" id="GO:0006384">
    <property type="term" value="P:transcription initiation at RNA polymerase III promoter"/>
    <property type="evidence" value="ECO:0007669"/>
    <property type="project" value="InterPro"/>
</dbReference>
<dbReference type="GO" id="GO:0000127">
    <property type="term" value="C:transcription factor TFIIIC complex"/>
    <property type="evidence" value="ECO:0007669"/>
    <property type="project" value="InterPro"/>
</dbReference>
<protein>
    <recommendedName>
        <fullName evidence="10">Transcription factor IIIC subunit 5 HTH domain-containing protein</fullName>
    </recommendedName>
</protein>
<feature type="domain" description="Transcription factor IIIC subunit Tfc1/Sfc1 triple barrel" evidence="7">
    <location>
        <begin position="480"/>
        <end position="582"/>
    </location>
</feature>
<dbReference type="InterPro" id="IPR040454">
    <property type="entry name" value="TF_IIIC_Tfc1/Sfc1"/>
</dbReference>
<feature type="region of interest" description="Disordered" evidence="5">
    <location>
        <begin position="873"/>
        <end position="901"/>
    </location>
</feature>
<evidence type="ECO:0000259" key="7">
    <source>
        <dbReference type="Pfam" id="PF17682"/>
    </source>
</evidence>
<sequence length="914" mass="105366">MEDSQFEPVYEGASSSSYYEPVRKRKKRSVKARLKNEFRFYRSDNEVDNLLFDHLLRYFEISKTRFHGINYKKSVLNYLNLLSSHGLDQNVYASMPGCEAYWRKNYNNVPLPNMKKLLLKLGEMEDNVGLELWDHAFFNIPVLTSDEALDFVFRASIVNCHQNAVFFECEKDYISLSTMLGAIEARKITTYKKYCVRPHSPYLPTLFLCAMQRNLNLLLPNDLLNTTIATVVNVFKSISHGLQDWVRNPSAFFELNSFIFKIANGLKDEAFDQGNAIALSGAFRFIGNGYSRIHEWLHLYNQFVRYKDNRTEEQASSLLDVCLFQMESASVDYWSEALILVMVTLELMTDLDDFDNFSRVIEVCRYAPSLFPTVHRILTKRGREDVLNKLIGEVLKGNASELAGYSELKAILHTRAVQPENFGVRDDVISDNIPAVFRMLDVGRNRTDLTIWRSLYETLRRIESQPEKFRMDEYNEKDIVLIEHPAVIKNSEKGLDTLGGMSEIIDALKGSKTLELRFNPENIYQNGIQAEKKNMVAGLSGLMQIVFKIRRKKSNPDVCETECLGVISNVYTFSSMADFQYLPVRTSNKLSSEGTLYEDLVPRLVPTSLHTAFSWFNHKEPGGQLTPRFLPPYIFSRYTTGASTKILSHEAEKPELTGKVSHGQNLRTERKAYTLTLQHNDVFPDAPSEQAIADVESRVKNPEPHRLLKELFEERPMWNRVAIQCRTKLDDGILKVLMAKYAFYIYSGPWGRLWCKFGYDPRTTPEARKYQTVVVSFRKHTKIPERHKRLRVSYTDSKVPLRMDEDFIYTPGHLPAVRQMWYSICDIHLPVAQKVVQNDYCSALDHYDPMTGWVTPETIKNIRQSIKEDVRRTSKQLELADPETGDANLSDGSDNSEMNDMMNEDGTLVEIAEW</sequence>
<dbReference type="EMBL" id="CAJFCW020000002">
    <property type="protein sequence ID" value="CAG9093430.1"/>
    <property type="molecule type" value="Genomic_DNA"/>
</dbReference>
<comment type="subcellular location">
    <subcellularLocation>
        <location evidence="1">Nucleus</location>
    </subcellularLocation>
</comment>
<evidence type="ECO:0000313" key="8">
    <source>
        <dbReference type="EMBL" id="CAD5211420.1"/>
    </source>
</evidence>
<evidence type="ECO:0000256" key="3">
    <source>
        <dbReference type="ARBA" id="ARBA00023163"/>
    </source>
</evidence>
<dbReference type="InterPro" id="IPR019136">
    <property type="entry name" value="TF_IIIC_su-5_HTH"/>
</dbReference>
<dbReference type="OrthoDB" id="5598268at2759"/>
<dbReference type="AlphaFoldDB" id="A0A811K7Q3"/>
<dbReference type="Pfam" id="PF17682">
    <property type="entry name" value="Tau95_N"/>
    <property type="match status" value="1"/>
</dbReference>
<evidence type="ECO:0000256" key="5">
    <source>
        <dbReference type="SAM" id="MobiDB-lite"/>
    </source>
</evidence>
<reference evidence="8" key="1">
    <citation type="submission" date="2020-09" db="EMBL/GenBank/DDBJ databases">
        <authorList>
            <person name="Kikuchi T."/>
        </authorList>
    </citation>
    <scope>NUCLEOTIDE SEQUENCE</scope>
    <source>
        <strain evidence="8">SH1</strain>
    </source>
</reference>
<keyword evidence="2" id="KW-0238">DNA-binding</keyword>
<dbReference type="PANTHER" id="PTHR13230:SF5">
    <property type="entry name" value="GENERAL TRANSCRIPTION FACTOR 3C POLYPEPTIDE 5"/>
    <property type="match status" value="1"/>
</dbReference>
<dbReference type="InterPro" id="IPR042536">
    <property type="entry name" value="TFIIIC_tauA_Sfc1"/>
</dbReference>
<evidence type="ECO:0000256" key="2">
    <source>
        <dbReference type="ARBA" id="ARBA00023125"/>
    </source>
</evidence>
<evidence type="ECO:0000313" key="9">
    <source>
        <dbReference type="Proteomes" id="UP000614601"/>
    </source>
</evidence>
<keyword evidence="9" id="KW-1185">Reference proteome</keyword>
<keyword evidence="3" id="KW-0804">Transcription</keyword>
<dbReference type="Pfam" id="PF09734">
    <property type="entry name" value="Tau95"/>
    <property type="match status" value="1"/>
</dbReference>
<keyword evidence="4" id="KW-0539">Nucleus</keyword>
<organism evidence="8 9">
    <name type="scientific">Bursaphelenchus okinawaensis</name>
    <dbReference type="NCBI Taxonomy" id="465554"/>
    <lineage>
        <taxon>Eukaryota</taxon>
        <taxon>Metazoa</taxon>
        <taxon>Ecdysozoa</taxon>
        <taxon>Nematoda</taxon>
        <taxon>Chromadorea</taxon>
        <taxon>Rhabditida</taxon>
        <taxon>Tylenchina</taxon>
        <taxon>Tylenchomorpha</taxon>
        <taxon>Aphelenchoidea</taxon>
        <taxon>Aphelenchoididae</taxon>
        <taxon>Bursaphelenchus</taxon>
    </lineage>
</organism>
<dbReference type="GO" id="GO:0001002">
    <property type="term" value="F:RNA polymerase III type 1 promoter sequence-specific DNA binding"/>
    <property type="evidence" value="ECO:0007669"/>
    <property type="project" value="TreeGrafter"/>
</dbReference>
<dbReference type="InterPro" id="IPR041499">
    <property type="entry name" value="Tfc1/Sfc1_N"/>
</dbReference>
<dbReference type="GO" id="GO:0001003">
    <property type="term" value="F:RNA polymerase III type 2 promoter sequence-specific DNA binding"/>
    <property type="evidence" value="ECO:0007669"/>
    <property type="project" value="TreeGrafter"/>
</dbReference>
<evidence type="ECO:0000256" key="4">
    <source>
        <dbReference type="ARBA" id="ARBA00023242"/>
    </source>
</evidence>
<feature type="domain" description="Transcription factor IIIC subunit 5 HTH" evidence="6">
    <location>
        <begin position="629"/>
        <end position="775"/>
    </location>
</feature>
<gene>
    <name evidence="8" type="ORF">BOKJ2_LOCUS3685</name>
</gene>
<dbReference type="PANTHER" id="PTHR13230">
    <property type="entry name" value="GENERAL TRANSCRIPTION FACTOR IIIC, POLYPEPTIDE 5"/>
    <property type="match status" value="1"/>
</dbReference>
<accession>A0A811K7Q3</accession>
<dbReference type="EMBL" id="CAJFDH010000002">
    <property type="protein sequence ID" value="CAD5211420.1"/>
    <property type="molecule type" value="Genomic_DNA"/>
</dbReference>
<evidence type="ECO:0000256" key="1">
    <source>
        <dbReference type="ARBA" id="ARBA00004123"/>
    </source>
</evidence>
<dbReference type="GO" id="GO:0005634">
    <property type="term" value="C:nucleus"/>
    <property type="evidence" value="ECO:0007669"/>
    <property type="project" value="UniProtKB-SubCell"/>
</dbReference>
<proteinExistence type="predicted"/>
<evidence type="ECO:0000259" key="6">
    <source>
        <dbReference type="Pfam" id="PF09734"/>
    </source>
</evidence>
<dbReference type="Proteomes" id="UP000783686">
    <property type="component" value="Unassembled WGS sequence"/>
</dbReference>
<name>A0A811K7Q3_9BILA</name>
<dbReference type="Proteomes" id="UP000614601">
    <property type="component" value="Unassembled WGS sequence"/>
</dbReference>